<name>A0AAV1PM76_SCOSC</name>
<evidence type="ECO:0000313" key="2">
    <source>
        <dbReference type="EMBL" id="CAK6973057.1"/>
    </source>
</evidence>
<proteinExistence type="predicted"/>
<organism evidence="2 3">
    <name type="scientific">Scomber scombrus</name>
    <name type="common">Atlantic mackerel</name>
    <name type="synonym">Scomber vernalis</name>
    <dbReference type="NCBI Taxonomy" id="13677"/>
    <lineage>
        <taxon>Eukaryota</taxon>
        <taxon>Metazoa</taxon>
        <taxon>Chordata</taxon>
        <taxon>Craniata</taxon>
        <taxon>Vertebrata</taxon>
        <taxon>Euteleostomi</taxon>
        <taxon>Actinopterygii</taxon>
        <taxon>Neopterygii</taxon>
        <taxon>Teleostei</taxon>
        <taxon>Neoteleostei</taxon>
        <taxon>Acanthomorphata</taxon>
        <taxon>Pelagiaria</taxon>
        <taxon>Scombriformes</taxon>
        <taxon>Scombridae</taxon>
        <taxon>Scomber</taxon>
    </lineage>
</organism>
<dbReference type="EMBL" id="CAWUFR010000221">
    <property type="protein sequence ID" value="CAK6973057.1"/>
    <property type="molecule type" value="Genomic_DNA"/>
</dbReference>
<dbReference type="AlphaFoldDB" id="A0AAV1PM76"/>
<accession>A0AAV1PM76</accession>
<sequence>MLREKRKSSKLQKRVDEIAATLQKEQATCDKHRVELKEALTKQIQIMEEREKLAVALQKAEDCNTRLQEQQRAEARYQFKQLHDKCQCEQQKTALEESKTALNELQQNYTALGRRHSDVSSKYCEVLTRHNTLLLSDDKLRYAQLPQQSSTLLY</sequence>
<dbReference type="Proteomes" id="UP001314229">
    <property type="component" value="Unassembled WGS sequence"/>
</dbReference>
<keyword evidence="1" id="KW-0175">Coiled coil</keyword>
<evidence type="ECO:0000313" key="3">
    <source>
        <dbReference type="Proteomes" id="UP001314229"/>
    </source>
</evidence>
<comment type="caution">
    <text evidence="2">The sequence shown here is derived from an EMBL/GenBank/DDBJ whole genome shotgun (WGS) entry which is preliminary data.</text>
</comment>
<feature type="coiled-coil region" evidence="1">
    <location>
        <begin position="22"/>
        <end position="115"/>
    </location>
</feature>
<protein>
    <submittedName>
        <fullName evidence="2">Golgin subfamily A member 6-like protein 22</fullName>
    </submittedName>
</protein>
<reference evidence="2 3" key="1">
    <citation type="submission" date="2024-01" db="EMBL/GenBank/DDBJ databases">
        <authorList>
            <person name="Alioto T."/>
            <person name="Alioto T."/>
            <person name="Gomez Garrido J."/>
        </authorList>
    </citation>
    <scope>NUCLEOTIDE SEQUENCE [LARGE SCALE GENOMIC DNA]</scope>
</reference>
<evidence type="ECO:0000256" key="1">
    <source>
        <dbReference type="SAM" id="Coils"/>
    </source>
</evidence>
<keyword evidence="3" id="KW-1185">Reference proteome</keyword>
<gene>
    <name evidence="2" type="ORF">FSCOSCO3_A011822</name>
</gene>